<keyword evidence="1" id="KW-0732">Signal</keyword>
<dbReference type="EMBL" id="JBBMFL010000011">
    <property type="protein sequence ID" value="MEQ2545347.1"/>
    <property type="molecule type" value="Genomic_DNA"/>
</dbReference>
<evidence type="ECO:0000259" key="3">
    <source>
        <dbReference type="Pfam" id="PF16391"/>
    </source>
</evidence>
<feature type="signal peptide" evidence="1">
    <location>
        <begin position="1"/>
        <end position="23"/>
    </location>
</feature>
<dbReference type="RefSeq" id="WP_044118556.1">
    <property type="nucleotide sequence ID" value="NZ_JBBMFL010000011.1"/>
</dbReference>
<sequence length="410" mass="46170">MKTTKHILIAVIGVIAAVSTACEEDNALHPWGENTLVGDLGAVTVLTTEGTPGGAVITYRLPESKDLLYVKALYTVGESTPMEVRTSRYDHSVTLQGFGDTQPREVTLLCVDKMENEGPAVTTSVTPLTPPITSVYNSLNIGTTFGGIYIDYINADKGNIAIHVQTLDEENNPYEPTVHYTSSDRGRIFVRGFKAEARTFDIYITDRWGNRSQTLSESHTPYPESLLDKSKFAEFKLDNDIACNAWGGSLSYAWNDDFTPPLFVHSPGGDTFPMSFTFDMGQTAKLSRYKFYHLFREDYAYQRGNLKRWEVWGRTDTPPTDGTWEGWTKLLDCESFKPSGLPVGEISGDDWEYLQQGEDFEFPPTAPEVRYIRFKVLETWGGDDFIHFQEFTFWGNPAEEIRTGETDETH</sequence>
<dbReference type="InterPro" id="IPR032164">
    <property type="entry name" value="DUF5000"/>
</dbReference>
<evidence type="ECO:0000259" key="4">
    <source>
        <dbReference type="Pfam" id="PF17166"/>
    </source>
</evidence>
<feature type="chain" id="PRO_5046277691" evidence="1">
    <location>
        <begin position="24"/>
        <end position="410"/>
    </location>
</feature>
<keyword evidence="6" id="KW-1185">Reference proteome</keyword>
<dbReference type="Gene3D" id="2.60.120.260">
    <property type="entry name" value="Galactose-binding domain-like"/>
    <property type="match status" value="1"/>
</dbReference>
<dbReference type="Proteomes" id="UP001460202">
    <property type="component" value="Unassembled WGS sequence"/>
</dbReference>
<dbReference type="InterPro" id="IPR033431">
    <property type="entry name" value="DUF5126"/>
</dbReference>
<evidence type="ECO:0000256" key="1">
    <source>
        <dbReference type="SAM" id="SignalP"/>
    </source>
</evidence>
<evidence type="ECO:0000313" key="6">
    <source>
        <dbReference type="Proteomes" id="UP001460202"/>
    </source>
</evidence>
<comment type="caution">
    <text evidence="5">The sequence shown here is derived from an EMBL/GenBank/DDBJ whole genome shotgun (WGS) entry which is preliminary data.</text>
</comment>
<dbReference type="SUPFAM" id="SSF49785">
    <property type="entry name" value="Galactose-binding domain-like"/>
    <property type="match status" value="1"/>
</dbReference>
<dbReference type="PROSITE" id="PS51257">
    <property type="entry name" value="PROKAR_LIPOPROTEIN"/>
    <property type="match status" value="1"/>
</dbReference>
<dbReference type="Pfam" id="PF16323">
    <property type="entry name" value="DUF4959"/>
    <property type="match status" value="1"/>
</dbReference>
<dbReference type="Pfam" id="PF17166">
    <property type="entry name" value="DUF5126"/>
    <property type="match status" value="1"/>
</dbReference>
<organism evidence="5 6">
    <name type="scientific">Alistipes intestinihominis</name>
    <dbReference type="NCBI Taxonomy" id="3133172"/>
    <lineage>
        <taxon>Bacteria</taxon>
        <taxon>Pseudomonadati</taxon>
        <taxon>Bacteroidota</taxon>
        <taxon>Bacteroidia</taxon>
        <taxon>Bacteroidales</taxon>
        <taxon>Rikenellaceae</taxon>
        <taxon>Alistipes</taxon>
    </lineage>
</organism>
<protein>
    <submittedName>
        <fullName evidence="5">DUF5000 domain-containing lipoprotein</fullName>
    </submittedName>
</protein>
<feature type="domain" description="DUF5126" evidence="4">
    <location>
        <begin position="128"/>
        <end position="230"/>
    </location>
</feature>
<accession>A0ABV1GY62</accession>
<reference evidence="5 6" key="1">
    <citation type="submission" date="2024-03" db="EMBL/GenBank/DDBJ databases">
        <title>Human intestinal bacterial collection.</title>
        <authorList>
            <person name="Pauvert C."/>
            <person name="Hitch T.C.A."/>
            <person name="Clavel T."/>
        </authorList>
    </citation>
    <scope>NUCLEOTIDE SEQUENCE [LARGE SCALE GENOMIC DNA]</scope>
    <source>
        <strain evidence="5 6">CLA-KB-H122</strain>
    </source>
</reference>
<name>A0ABV1GY62_9BACT</name>
<evidence type="ECO:0000259" key="2">
    <source>
        <dbReference type="Pfam" id="PF16323"/>
    </source>
</evidence>
<proteinExistence type="predicted"/>
<keyword evidence="5" id="KW-0449">Lipoprotein</keyword>
<evidence type="ECO:0000313" key="5">
    <source>
        <dbReference type="EMBL" id="MEQ2545347.1"/>
    </source>
</evidence>
<gene>
    <name evidence="5" type="ORF">WMO46_10375</name>
</gene>
<dbReference type="Pfam" id="PF16391">
    <property type="entry name" value="DUF5000"/>
    <property type="match status" value="1"/>
</dbReference>
<dbReference type="InterPro" id="IPR008979">
    <property type="entry name" value="Galactose-bd-like_sf"/>
</dbReference>
<feature type="domain" description="DUF4959" evidence="2">
    <location>
        <begin position="21"/>
        <end position="127"/>
    </location>
</feature>
<feature type="domain" description="DUF5000" evidence="3">
    <location>
        <begin position="254"/>
        <end position="395"/>
    </location>
</feature>
<dbReference type="InterPro" id="IPR032527">
    <property type="entry name" value="DUF4959"/>
</dbReference>